<dbReference type="EMBL" id="LXQA010217797">
    <property type="protein sequence ID" value="MCI34860.1"/>
    <property type="molecule type" value="Genomic_DNA"/>
</dbReference>
<name>A0A392RGF9_9FABA</name>
<reference evidence="1 2" key="1">
    <citation type="journal article" date="2018" name="Front. Plant Sci.">
        <title>Red Clover (Trifolium pratense) and Zigzag Clover (T. medium) - A Picture of Genomic Similarities and Differences.</title>
        <authorList>
            <person name="Dluhosova J."/>
            <person name="Istvanek J."/>
            <person name="Nedelnik J."/>
            <person name="Repkova J."/>
        </authorList>
    </citation>
    <scope>NUCLEOTIDE SEQUENCE [LARGE SCALE GENOMIC DNA]</scope>
    <source>
        <strain evidence="2">cv. 10/8</strain>
        <tissue evidence="1">Leaf</tissue>
    </source>
</reference>
<comment type="caution">
    <text evidence="1">The sequence shown here is derived from an EMBL/GenBank/DDBJ whole genome shotgun (WGS) entry which is preliminary data.</text>
</comment>
<feature type="non-terminal residue" evidence="1">
    <location>
        <position position="66"/>
    </location>
</feature>
<accession>A0A392RGF9</accession>
<protein>
    <submittedName>
        <fullName evidence="1">Uncharacterized protein</fullName>
    </submittedName>
</protein>
<dbReference type="Proteomes" id="UP000265520">
    <property type="component" value="Unassembled WGS sequence"/>
</dbReference>
<dbReference type="AlphaFoldDB" id="A0A392RGF9"/>
<proteinExistence type="predicted"/>
<evidence type="ECO:0000313" key="1">
    <source>
        <dbReference type="EMBL" id="MCI34860.1"/>
    </source>
</evidence>
<organism evidence="1 2">
    <name type="scientific">Trifolium medium</name>
    <dbReference type="NCBI Taxonomy" id="97028"/>
    <lineage>
        <taxon>Eukaryota</taxon>
        <taxon>Viridiplantae</taxon>
        <taxon>Streptophyta</taxon>
        <taxon>Embryophyta</taxon>
        <taxon>Tracheophyta</taxon>
        <taxon>Spermatophyta</taxon>
        <taxon>Magnoliopsida</taxon>
        <taxon>eudicotyledons</taxon>
        <taxon>Gunneridae</taxon>
        <taxon>Pentapetalae</taxon>
        <taxon>rosids</taxon>
        <taxon>fabids</taxon>
        <taxon>Fabales</taxon>
        <taxon>Fabaceae</taxon>
        <taxon>Papilionoideae</taxon>
        <taxon>50 kb inversion clade</taxon>
        <taxon>NPAAA clade</taxon>
        <taxon>Hologalegina</taxon>
        <taxon>IRL clade</taxon>
        <taxon>Trifolieae</taxon>
        <taxon>Trifolium</taxon>
    </lineage>
</organism>
<evidence type="ECO:0000313" key="2">
    <source>
        <dbReference type="Proteomes" id="UP000265520"/>
    </source>
</evidence>
<keyword evidence="2" id="KW-1185">Reference proteome</keyword>
<sequence length="66" mass="7338">MFLLLSCGLESCFNVSCLKVQQWHNHAWLWWCSTVRVFRAGGSGGVRGGGCVADEKGEHKWVVLLS</sequence>